<gene>
    <name evidence="2" type="ORF">GWK47_037584</name>
</gene>
<comment type="caution">
    <text evidence="2">The sequence shown here is derived from an EMBL/GenBank/DDBJ whole genome shotgun (WGS) entry which is preliminary data.</text>
</comment>
<organism evidence="2 3">
    <name type="scientific">Chionoecetes opilio</name>
    <name type="common">Atlantic snow crab</name>
    <name type="synonym">Cancer opilio</name>
    <dbReference type="NCBI Taxonomy" id="41210"/>
    <lineage>
        <taxon>Eukaryota</taxon>
        <taxon>Metazoa</taxon>
        <taxon>Ecdysozoa</taxon>
        <taxon>Arthropoda</taxon>
        <taxon>Crustacea</taxon>
        <taxon>Multicrustacea</taxon>
        <taxon>Malacostraca</taxon>
        <taxon>Eumalacostraca</taxon>
        <taxon>Eucarida</taxon>
        <taxon>Decapoda</taxon>
        <taxon>Pleocyemata</taxon>
        <taxon>Brachyura</taxon>
        <taxon>Eubrachyura</taxon>
        <taxon>Majoidea</taxon>
        <taxon>Majidae</taxon>
        <taxon>Chionoecetes</taxon>
    </lineage>
</organism>
<evidence type="ECO:0000313" key="3">
    <source>
        <dbReference type="Proteomes" id="UP000770661"/>
    </source>
</evidence>
<evidence type="ECO:0000313" key="2">
    <source>
        <dbReference type="EMBL" id="KAG0725949.1"/>
    </source>
</evidence>
<dbReference type="OrthoDB" id="6382705at2759"/>
<sequence length="218" mass="23528">MFEINLALVFGGNLCLFGLPDPHLLDRSELCRLLAPHLTTRILPVHKKVLATLWLLGNQESFRGVGDRFDLSKSSLHKVLLESFKVILSTVTLLLKHSTGNATNEGFSLKNVASKPLPRRARSSVTRVKGIAGLWRSAGPAPPDAFSALHRPVRTLAALRPLTPYCVPSGHGILRGPATPVPSRVLSTASRAFARPPAPQRGFPRPLSKNPTPLPAVG</sequence>
<evidence type="ECO:0000256" key="1">
    <source>
        <dbReference type="SAM" id="MobiDB-lite"/>
    </source>
</evidence>
<dbReference type="EMBL" id="JACEEZ010005032">
    <property type="protein sequence ID" value="KAG0725949.1"/>
    <property type="molecule type" value="Genomic_DNA"/>
</dbReference>
<keyword evidence="3" id="KW-1185">Reference proteome</keyword>
<proteinExistence type="predicted"/>
<dbReference type="Proteomes" id="UP000770661">
    <property type="component" value="Unassembled WGS sequence"/>
</dbReference>
<reference evidence="2" key="1">
    <citation type="submission" date="2020-07" db="EMBL/GenBank/DDBJ databases">
        <title>The High-quality genome of the commercially important snow crab, Chionoecetes opilio.</title>
        <authorList>
            <person name="Jeong J.-H."/>
            <person name="Ryu S."/>
        </authorList>
    </citation>
    <scope>NUCLEOTIDE SEQUENCE</scope>
    <source>
        <strain evidence="2">MADBK_172401_WGS</strain>
        <tissue evidence="2">Digestive gland</tissue>
    </source>
</reference>
<protein>
    <submittedName>
        <fullName evidence="2">Uncharacterized protein</fullName>
    </submittedName>
</protein>
<dbReference type="AlphaFoldDB" id="A0A8J4YLP7"/>
<name>A0A8J4YLP7_CHIOP</name>
<feature type="region of interest" description="Disordered" evidence="1">
    <location>
        <begin position="194"/>
        <end position="218"/>
    </location>
</feature>
<accession>A0A8J4YLP7</accession>